<dbReference type="Proteomes" id="UP000270343">
    <property type="component" value="Unassembled WGS sequence"/>
</dbReference>
<feature type="region of interest" description="Disordered" evidence="1">
    <location>
        <begin position="52"/>
        <end position="83"/>
    </location>
</feature>
<sequence>MSEHPVVVRPWGAGRLAPYPTTIRRLHTTVTIDADSQLGVFRDRCGLVVEMGKHGSSTGTETNTTTNSDSAPDQGHDQDSEQD</sequence>
<dbReference type="AlphaFoldDB" id="A0A3B0AFR7"/>
<accession>A0A3B0AFR7</accession>
<dbReference type="InterPro" id="IPR025843">
    <property type="entry name" value="Actino_peptide"/>
</dbReference>
<keyword evidence="3" id="KW-1185">Reference proteome</keyword>
<evidence type="ECO:0000256" key="1">
    <source>
        <dbReference type="SAM" id="MobiDB-lite"/>
    </source>
</evidence>
<dbReference type="OrthoDB" id="3831512at2"/>
<dbReference type="NCBIfam" id="TIGR04186">
    <property type="entry name" value="GRASP_targ"/>
    <property type="match status" value="1"/>
</dbReference>
<dbReference type="EMBL" id="RBAM01000039">
    <property type="protein sequence ID" value="RKN59672.1"/>
    <property type="molecule type" value="Genomic_DNA"/>
</dbReference>
<protein>
    <submittedName>
        <fullName evidence="2">Putative ATP-grasp-modified RiPP</fullName>
    </submittedName>
</protein>
<evidence type="ECO:0000313" key="2">
    <source>
        <dbReference type="EMBL" id="RKN59672.1"/>
    </source>
</evidence>
<reference evidence="2 3" key="1">
    <citation type="journal article" date="2015" name="Antonie Van Leeuwenhoek">
        <title>Streptomyces klenkii sp. nov., isolated from deep marine sediment.</title>
        <authorList>
            <person name="Veyisoglu A."/>
            <person name="Sahin N."/>
        </authorList>
    </citation>
    <scope>NUCLEOTIDE SEQUENCE [LARGE SCALE GENOMIC DNA]</scope>
    <source>
        <strain evidence="2 3">KCTC 29202</strain>
    </source>
</reference>
<feature type="compositionally biased region" description="Low complexity" evidence="1">
    <location>
        <begin position="55"/>
        <end position="68"/>
    </location>
</feature>
<gene>
    <name evidence="2" type="primary">tgmA</name>
    <name evidence="2" type="ORF">D7231_34065</name>
</gene>
<comment type="caution">
    <text evidence="2">The sequence shown here is derived from an EMBL/GenBank/DDBJ whole genome shotgun (WGS) entry which is preliminary data.</text>
</comment>
<proteinExistence type="predicted"/>
<organism evidence="2 3">
    <name type="scientific">Streptomyces klenkii</name>
    <dbReference type="NCBI Taxonomy" id="1420899"/>
    <lineage>
        <taxon>Bacteria</taxon>
        <taxon>Bacillati</taxon>
        <taxon>Actinomycetota</taxon>
        <taxon>Actinomycetes</taxon>
        <taxon>Kitasatosporales</taxon>
        <taxon>Streptomycetaceae</taxon>
        <taxon>Streptomyces</taxon>
    </lineage>
</organism>
<dbReference type="InterPro" id="IPR026496">
    <property type="entry name" value="GRASP_targ"/>
</dbReference>
<dbReference type="Pfam" id="PF14408">
    <property type="entry name" value="Actino_peptide"/>
    <property type="match status" value="1"/>
</dbReference>
<name>A0A3B0AFR7_9ACTN</name>
<dbReference type="RefSeq" id="WP_120760140.1">
    <property type="nucleotide sequence ID" value="NZ_JBIBGF010000006.1"/>
</dbReference>
<evidence type="ECO:0000313" key="3">
    <source>
        <dbReference type="Proteomes" id="UP000270343"/>
    </source>
</evidence>
<feature type="compositionally biased region" description="Basic and acidic residues" evidence="1">
    <location>
        <begin position="74"/>
        <end position="83"/>
    </location>
</feature>